<organism evidence="1 2">
    <name type="scientific">Candidatus Protofrankia californiensis</name>
    <dbReference type="NCBI Taxonomy" id="1839754"/>
    <lineage>
        <taxon>Bacteria</taxon>
        <taxon>Bacillati</taxon>
        <taxon>Actinomycetota</taxon>
        <taxon>Actinomycetes</taxon>
        <taxon>Frankiales</taxon>
        <taxon>Frankiaceae</taxon>
        <taxon>Protofrankia</taxon>
    </lineage>
</organism>
<evidence type="ECO:0000313" key="2">
    <source>
        <dbReference type="Proteomes" id="UP000199013"/>
    </source>
</evidence>
<dbReference type="Proteomes" id="UP000199013">
    <property type="component" value="Unassembled WGS sequence"/>
</dbReference>
<gene>
    <name evidence="1" type="ORF">FDG2_3029</name>
</gene>
<dbReference type="EMBL" id="FLUV01001273">
    <property type="protein sequence ID" value="SBW22720.1"/>
    <property type="molecule type" value="Genomic_DNA"/>
</dbReference>
<reference evidence="2" key="1">
    <citation type="submission" date="2016-02" db="EMBL/GenBank/DDBJ databases">
        <authorList>
            <person name="Wibberg D."/>
        </authorList>
    </citation>
    <scope>NUCLEOTIDE SEQUENCE [LARGE SCALE GENOMIC DNA]</scope>
</reference>
<evidence type="ECO:0000313" key="1">
    <source>
        <dbReference type="EMBL" id="SBW22720.1"/>
    </source>
</evidence>
<name>A0A1C3NYV1_9ACTN</name>
<protein>
    <submittedName>
        <fullName evidence="1">Uncharacterized protein</fullName>
    </submittedName>
</protein>
<accession>A0A1C3NYV1</accession>
<proteinExistence type="predicted"/>
<sequence length="35" mass="3525">MSETLSGATAAACRGCLAKVTEFRPADGRHACSVG</sequence>
<dbReference type="AlphaFoldDB" id="A0A1C3NYV1"/>
<keyword evidence="2" id="KW-1185">Reference proteome</keyword>